<evidence type="ECO:0000313" key="2">
    <source>
        <dbReference type="Proteomes" id="UP000092460"/>
    </source>
</evidence>
<proteinExistence type="predicted"/>
<dbReference type="EMBL" id="JXJN01017874">
    <property type="status" value="NOT_ANNOTATED_CDS"/>
    <property type="molecule type" value="Genomic_DNA"/>
</dbReference>
<name>A0A1B0BPA6_9MUSC</name>
<organism evidence="1 2">
    <name type="scientific">Glossina palpalis gambiensis</name>
    <dbReference type="NCBI Taxonomy" id="67801"/>
    <lineage>
        <taxon>Eukaryota</taxon>
        <taxon>Metazoa</taxon>
        <taxon>Ecdysozoa</taxon>
        <taxon>Arthropoda</taxon>
        <taxon>Hexapoda</taxon>
        <taxon>Insecta</taxon>
        <taxon>Pterygota</taxon>
        <taxon>Neoptera</taxon>
        <taxon>Endopterygota</taxon>
        <taxon>Diptera</taxon>
        <taxon>Brachycera</taxon>
        <taxon>Muscomorpha</taxon>
        <taxon>Hippoboscoidea</taxon>
        <taxon>Glossinidae</taxon>
        <taxon>Glossina</taxon>
    </lineage>
</organism>
<keyword evidence="2" id="KW-1185">Reference proteome</keyword>
<dbReference type="VEuPathDB" id="VectorBase:GPPI036277"/>
<sequence>MFKNKDLQGGIKRTRHPISKEEHVTTNNTHKRLCYINNTIQIYATKIFKYARVYEEPVRILCRNFSANYIDSRRNGAQSTTIYAFIAYKFSSKRHKMYDNVMKYIMNFNNNFSPGNILCLKPLRSGVRKASLMSLMQNGLKHLKYCVFAFDLKCDSVRVNRYHYERVVSPGIGLSGLTLQSGPSRLLKDEYSAGPLVGGMDFDGNDIGAIHPSQMVGPPGSYGYRPQGSVADPGLINAAATVAGRAIPKIGQSDVAPRKTWLTP</sequence>
<accession>A0A1B0BPA6</accession>
<protein>
    <submittedName>
        <fullName evidence="1">Uncharacterized protein</fullName>
    </submittedName>
</protein>
<dbReference type="STRING" id="67801.A0A1B0BPA6"/>
<evidence type="ECO:0000313" key="1">
    <source>
        <dbReference type="EnsemblMetazoa" id="GPPI036277-PA"/>
    </source>
</evidence>
<reference evidence="1" key="2">
    <citation type="submission" date="2020-05" db="UniProtKB">
        <authorList>
            <consortium name="EnsemblMetazoa"/>
        </authorList>
    </citation>
    <scope>IDENTIFICATION</scope>
    <source>
        <strain evidence="1">IAEA</strain>
    </source>
</reference>
<dbReference type="EnsemblMetazoa" id="GPPI036277-RA">
    <property type="protein sequence ID" value="GPPI036277-PA"/>
    <property type="gene ID" value="GPPI036277"/>
</dbReference>
<dbReference type="Proteomes" id="UP000092460">
    <property type="component" value="Unassembled WGS sequence"/>
</dbReference>
<dbReference type="AlphaFoldDB" id="A0A1B0BPA6"/>
<reference evidence="2" key="1">
    <citation type="submission" date="2015-01" db="EMBL/GenBank/DDBJ databases">
        <authorList>
            <person name="Aksoy S."/>
            <person name="Warren W."/>
            <person name="Wilson R.K."/>
        </authorList>
    </citation>
    <scope>NUCLEOTIDE SEQUENCE [LARGE SCALE GENOMIC DNA]</scope>
    <source>
        <strain evidence="2">IAEA</strain>
    </source>
</reference>
<dbReference type="Gene3D" id="3.90.520.10">
    <property type="entry name" value="SMAD MH1 domain"/>
    <property type="match status" value="1"/>
</dbReference>
<dbReference type="InterPro" id="IPR036578">
    <property type="entry name" value="SMAD_MH1_sf"/>
</dbReference>